<evidence type="ECO:0000313" key="2">
    <source>
        <dbReference type="Proteomes" id="UP001164539"/>
    </source>
</evidence>
<gene>
    <name evidence="1" type="ORF">OWV82_008413</name>
</gene>
<name>A0ACC1YDB9_MELAZ</name>
<sequence>MAQTIFLTFCLIFFLIPTLFTEAHALKQQLHKHHHHRRHGSSSVEKIFVFGDSYADTGNYRKSVPGPWKEPYGITFPGKPAGRFSDGRVLIDYIASYVGAKSPISYTWRKSVNSSELQHGMNFAHGGTGVFNTLVDEPNMTTQVKFFQQLVEEKVYTKHDLNSSIALVSLAGNDYATYLIKNGDLQGLPALTKSIVKQLATNLKLILGMGVPQIAVTGMEPMGCLPQLAAFSSYKNCSETWNSASRFHNQLLLQEVQKFNNESKKPVVYILDLYSAFMSALTGQENHSGNLELKISLEPCCVGVSDNYFCGNVDKNGQKKYKVCKNPESSFFWDNIHPAQNGWHAVFSALRSSLRKELL</sequence>
<evidence type="ECO:0000313" key="1">
    <source>
        <dbReference type="EMBL" id="KAJ4720615.1"/>
    </source>
</evidence>
<accession>A0ACC1YDB9</accession>
<dbReference type="Proteomes" id="UP001164539">
    <property type="component" value="Chromosome 4"/>
</dbReference>
<organism evidence="1 2">
    <name type="scientific">Melia azedarach</name>
    <name type="common">Chinaberry tree</name>
    <dbReference type="NCBI Taxonomy" id="155640"/>
    <lineage>
        <taxon>Eukaryota</taxon>
        <taxon>Viridiplantae</taxon>
        <taxon>Streptophyta</taxon>
        <taxon>Embryophyta</taxon>
        <taxon>Tracheophyta</taxon>
        <taxon>Spermatophyta</taxon>
        <taxon>Magnoliopsida</taxon>
        <taxon>eudicotyledons</taxon>
        <taxon>Gunneridae</taxon>
        <taxon>Pentapetalae</taxon>
        <taxon>rosids</taxon>
        <taxon>malvids</taxon>
        <taxon>Sapindales</taxon>
        <taxon>Meliaceae</taxon>
        <taxon>Melia</taxon>
    </lineage>
</organism>
<proteinExistence type="predicted"/>
<dbReference type="EMBL" id="CM051397">
    <property type="protein sequence ID" value="KAJ4720615.1"/>
    <property type="molecule type" value="Genomic_DNA"/>
</dbReference>
<protein>
    <submittedName>
        <fullName evidence="1">GDSL esterase/lipase</fullName>
    </submittedName>
</protein>
<keyword evidence="2" id="KW-1185">Reference proteome</keyword>
<reference evidence="1 2" key="1">
    <citation type="journal article" date="2023" name="Science">
        <title>Complex scaffold remodeling in plant triterpene biosynthesis.</title>
        <authorList>
            <person name="De La Pena R."/>
            <person name="Hodgson H."/>
            <person name="Liu J.C."/>
            <person name="Stephenson M.J."/>
            <person name="Martin A.C."/>
            <person name="Owen C."/>
            <person name="Harkess A."/>
            <person name="Leebens-Mack J."/>
            <person name="Jimenez L.E."/>
            <person name="Osbourn A."/>
            <person name="Sattely E.S."/>
        </authorList>
    </citation>
    <scope>NUCLEOTIDE SEQUENCE [LARGE SCALE GENOMIC DNA]</scope>
    <source>
        <strain evidence="2">cv. JPN11</strain>
        <tissue evidence="1">Leaf</tissue>
    </source>
</reference>
<comment type="caution">
    <text evidence="1">The sequence shown here is derived from an EMBL/GenBank/DDBJ whole genome shotgun (WGS) entry which is preliminary data.</text>
</comment>